<keyword evidence="1" id="KW-0472">Membrane</keyword>
<dbReference type="AlphaFoldDB" id="A0A1F4UK90"/>
<dbReference type="STRING" id="1802613.A2V54_00455"/>
<proteinExistence type="predicted"/>
<gene>
    <name evidence="2" type="ORF">A2V54_00455</name>
</gene>
<dbReference type="EMBL" id="MEUW01000013">
    <property type="protein sequence ID" value="OGC44623.1"/>
    <property type="molecule type" value="Genomic_DNA"/>
</dbReference>
<protein>
    <submittedName>
        <fullName evidence="2">Uncharacterized protein</fullName>
    </submittedName>
</protein>
<evidence type="ECO:0000313" key="3">
    <source>
        <dbReference type="Proteomes" id="UP000176583"/>
    </source>
</evidence>
<sequence>MDGRLRRPSIFQGGKMSRFVLGQVVATLVTGAIFLGSFAIFGAWQKSPDARIAAMAIATGVFYAVIILFRLFVKNREWDRQLDTAFAAAASVTVLLMVWWLAVVAILFISVRSIVLGIRALNSVNSGDHRWSRVHTDYLLWGQFLTTLAFLLWLGLR</sequence>
<feature type="transmembrane region" description="Helical" evidence="1">
    <location>
        <begin position="20"/>
        <end position="44"/>
    </location>
</feature>
<dbReference type="Proteomes" id="UP000176583">
    <property type="component" value="Unassembled WGS sequence"/>
</dbReference>
<comment type="caution">
    <text evidence="2">The sequence shown here is derived from an EMBL/GenBank/DDBJ whole genome shotgun (WGS) entry which is preliminary data.</text>
</comment>
<evidence type="ECO:0000256" key="1">
    <source>
        <dbReference type="SAM" id="Phobius"/>
    </source>
</evidence>
<accession>A0A1F4UK90</accession>
<feature type="transmembrane region" description="Helical" evidence="1">
    <location>
        <begin position="138"/>
        <end position="156"/>
    </location>
</feature>
<organism evidence="2 3">
    <name type="scientific">candidate division WWE3 bacterium RBG_19FT_COMBO_53_11</name>
    <dbReference type="NCBI Taxonomy" id="1802613"/>
    <lineage>
        <taxon>Bacteria</taxon>
        <taxon>Katanobacteria</taxon>
    </lineage>
</organism>
<feature type="transmembrane region" description="Helical" evidence="1">
    <location>
        <begin position="50"/>
        <end position="73"/>
    </location>
</feature>
<feature type="transmembrane region" description="Helical" evidence="1">
    <location>
        <begin position="85"/>
        <end position="118"/>
    </location>
</feature>
<keyword evidence="1" id="KW-1133">Transmembrane helix</keyword>
<evidence type="ECO:0000313" key="2">
    <source>
        <dbReference type="EMBL" id="OGC44623.1"/>
    </source>
</evidence>
<keyword evidence="1" id="KW-0812">Transmembrane</keyword>
<name>A0A1F4UK90_UNCKA</name>
<reference evidence="2 3" key="1">
    <citation type="journal article" date="2016" name="Nat. Commun.">
        <title>Thousands of microbial genomes shed light on interconnected biogeochemical processes in an aquifer system.</title>
        <authorList>
            <person name="Anantharaman K."/>
            <person name="Brown C.T."/>
            <person name="Hug L.A."/>
            <person name="Sharon I."/>
            <person name="Castelle C.J."/>
            <person name="Probst A.J."/>
            <person name="Thomas B.C."/>
            <person name="Singh A."/>
            <person name="Wilkins M.J."/>
            <person name="Karaoz U."/>
            <person name="Brodie E.L."/>
            <person name="Williams K.H."/>
            <person name="Hubbard S.S."/>
            <person name="Banfield J.F."/>
        </authorList>
    </citation>
    <scope>NUCLEOTIDE SEQUENCE [LARGE SCALE GENOMIC DNA]</scope>
</reference>